<dbReference type="Proteomes" id="UP000240212">
    <property type="component" value="Unassembled WGS sequence"/>
</dbReference>
<evidence type="ECO:0000256" key="1">
    <source>
        <dbReference type="SAM" id="SignalP"/>
    </source>
</evidence>
<feature type="chain" id="PRO_5015183574" description="YecR-like lipoprotein" evidence="1">
    <location>
        <begin position="20"/>
        <end position="113"/>
    </location>
</feature>
<dbReference type="AlphaFoldDB" id="A0A2P8VLV6"/>
<evidence type="ECO:0000313" key="3">
    <source>
        <dbReference type="Proteomes" id="UP000240212"/>
    </source>
</evidence>
<dbReference type="EMBL" id="PYEP01000003">
    <property type="protein sequence ID" value="PSN08058.1"/>
    <property type="molecule type" value="Genomic_DNA"/>
</dbReference>
<feature type="signal peptide" evidence="1">
    <location>
        <begin position="1"/>
        <end position="19"/>
    </location>
</feature>
<keyword evidence="1" id="KW-0732">Signal</keyword>
<evidence type="ECO:0000313" key="2">
    <source>
        <dbReference type="EMBL" id="PSN08058.1"/>
    </source>
</evidence>
<accession>A0A2P8VLV6</accession>
<sequence>MLKFLAPALLLLLSGCTITKTPTIVDANQTTGTVRLGYNLAPLQKGKVDSYSANSTATRQCQQWGFATALAYGNPITTCSVVSGTQCLAKSVVLEYQCRGIAINTTTAAAPWY</sequence>
<protein>
    <recommendedName>
        <fullName evidence="4">YecR-like lipoprotein</fullName>
    </recommendedName>
</protein>
<organism evidence="2 3">
    <name type="scientific">Siccibacter turicensis</name>
    <dbReference type="NCBI Taxonomy" id="357233"/>
    <lineage>
        <taxon>Bacteria</taxon>
        <taxon>Pseudomonadati</taxon>
        <taxon>Pseudomonadota</taxon>
        <taxon>Gammaproteobacteria</taxon>
        <taxon>Enterobacterales</taxon>
        <taxon>Enterobacteriaceae</taxon>
        <taxon>Siccibacter</taxon>
    </lineage>
</organism>
<dbReference type="RefSeq" id="WP_024549078.1">
    <property type="nucleotide sequence ID" value="NZ_CP188034.1"/>
</dbReference>
<name>A0A2P8VLV6_9ENTR</name>
<dbReference type="OrthoDB" id="8607336at2"/>
<reference evidence="2 3" key="1">
    <citation type="submission" date="2018-03" db="EMBL/GenBank/DDBJ databases">
        <title>Draft genome sequence of the first documented clinical Siccibacter turicensis isolate in Austria.</title>
        <authorList>
            <person name="Lepuschitz S."/>
            <person name="Pekard-Amenitsch S."/>
            <person name="Haunold R."/>
            <person name="Schill S."/>
            <person name="Mach R."/>
            <person name="Allerberger F."/>
            <person name="Ruppitsch W."/>
            <person name="Forsythe S.J."/>
        </authorList>
    </citation>
    <scope>NUCLEOTIDE SEQUENCE [LARGE SCALE GENOMIC DNA]</scope>
    <source>
        <strain evidence="2 3">6100069499-17</strain>
    </source>
</reference>
<keyword evidence="3" id="KW-1185">Reference proteome</keyword>
<dbReference type="STRING" id="1388748.GCA_000463155_02516"/>
<gene>
    <name evidence="2" type="ORF">C7G83_07700</name>
</gene>
<proteinExistence type="predicted"/>
<dbReference type="Pfam" id="PF13992">
    <property type="entry name" value="YecR"/>
    <property type="match status" value="1"/>
</dbReference>
<comment type="caution">
    <text evidence="2">The sequence shown here is derived from an EMBL/GenBank/DDBJ whole genome shotgun (WGS) entry which is preliminary data.</text>
</comment>
<dbReference type="PROSITE" id="PS51257">
    <property type="entry name" value="PROKAR_LIPOPROTEIN"/>
    <property type="match status" value="1"/>
</dbReference>
<evidence type="ECO:0008006" key="4">
    <source>
        <dbReference type="Google" id="ProtNLM"/>
    </source>
</evidence>
<dbReference type="InterPro" id="IPR025731">
    <property type="entry name" value="YecR-like"/>
</dbReference>